<name>A0A195FPD4_9HYME</name>
<evidence type="ECO:0000313" key="3">
    <source>
        <dbReference type="Proteomes" id="UP000078541"/>
    </source>
</evidence>
<dbReference type="Proteomes" id="UP000078541">
    <property type="component" value="Unassembled WGS sequence"/>
</dbReference>
<evidence type="ECO:0000313" key="2">
    <source>
        <dbReference type="EMBL" id="KYN42256.1"/>
    </source>
</evidence>
<dbReference type="KEGG" id="tsep:108746021"/>
<proteinExistence type="predicted"/>
<gene>
    <name evidence="2" type="ORF">ALC56_03394</name>
</gene>
<dbReference type="EMBL" id="KQ981382">
    <property type="protein sequence ID" value="KYN42256.1"/>
    <property type="molecule type" value="Genomic_DNA"/>
</dbReference>
<dbReference type="AlphaFoldDB" id="A0A195FPD4"/>
<dbReference type="OrthoDB" id="4321958at2759"/>
<keyword evidence="3" id="KW-1185">Reference proteome</keyword>
<protein>
    <submittedName>
        <fullName evidence="2">Uncharacterized protein</fullName>
    </submittedName>
</protein>
<feature type="transmembrane region" description="Helical" evidence="1">
    <location>
        <begin position="36"/>
        <end position="54"/>
    </location>
</feature>
<keyword evidence="1" id="KW-1133">Transmembrane helix</keyword>
<sequence>MTHAGRSSTQALTVIVTFATRLLLKLFEMGTRTNPIRFFCCLLVTIIGITITCAEPEPMTRLTRPPQITNSNVQLQRYADSVKNFYHMYGKSRHGKRSDAAPLMELNATWETLKMIQDAQRQNEQRRQENIRQNKEQILLRDFPSSNANEYTLYDVIRSGSLSDVIDKYYNNVQ</sequence>
<keyword evidence="1" id="KW-0472">Membrane</keyword>
<keyword evidence="1" id="KW-0812">Transmembrane</keyword>
<accession>A0A195FPD4</accession>
<reference evidence="2 3" key="1">
    <citation type="submission" date="2016-03" db="EMBL/GenBank/DDBJ databases">
        <title>Trachymyrmex septentrionalis WGS genome.</title>
        <authorList>
            <person name="Nygaard S."/>
            <person name="Hu H."/>
            <person name="Boomsma J."/>
            <person name="Zhang G."/>
        </authorList>
    </citation>
    <scope>NUCLEOTIDE SEQUENCE [LARGE SCALE GENOMIC DNA]</scope>
    <source>
        <strain evidence="2">Tsep2-gDNA-1</strain>
        <tissue evidence="2">Whole body</tissue>
    </source>
</reference>
<evidence type="ECO:0000256" key="1">
    <source>
        <dbReference type="SAM" id="Phobius"/>
    </source>
</evidence>
<organism evidence="2 3">
    <name type="scientific">Trachymyrmex septentrionalis</name>
    <dbReference type="NCBI Taxonomy" id="34720"/>
    <lineage>
        <taxon>Eukaryota</taxon>
        <taxon>Metazoa</taxon>
        <taxon>Ecdysozoa</taxon>
        <taxon>Arthropoda</taxon>
        <taxon>Hexapoda</taxon>
        <taxon>Insecta</taxon>
        <taxon>Pterygota</taxon>
        <taxon>Neoptera</taxon>
        <taxon>Endopterygota</taxon>
        <taxon>Hymenoptera</taxon>
        <taxon>Apocrita</taxon>
        <taxon>Aculeata</taxon>
        <taxon>Formicoidea</taxon>
        <taxon>Formicidae</taxon>
        <taxon>Myrmicinae</taxon>
        <taxon>Trachymyrmex</taxon>
    </lineage>
</organism>